<keyword evidence="4" id="KW-1185">Reference proteome</keyword>
<organism evidence="3 4">
    <name type="scientific">Protea cynaroides</name>
    <dbReference type="NCBI Taxonomy" id="273540"/>
    <lineage>
        <taxon>Eukaryota</taxon>
        <taxon>Viridiplantae</taxon>
        <taxon>Streptophyta</taxon>
        <taxon>Embryophyta</taxon>
        <taxon>Tracheophyta</taxon>
        <taxon>Spermatophyta</taxon>
        <taxon>Magnoliopsida</taxon>
        <taxon>Proteales</taxon>
        <taxon>Proteaceae</taxon>
        <taxon>Protea</taxon>
    </lineage>
</organism>
<evidence type="ECO:0000313" key="3">
    <source>
        <dbReference type="EMBL" id="KAJ4973642.1"/>
    </source>
</evidence>
<keyword evidence="2" id="KW-0472">Membrane</keyword>
<comment type="caution">
    <text evidence="3">The sequence shown here is derived from an EMBL/GenBank/DDBJ whole genome shotgun (WGS) entry which is preliminary data.</text>
</comment>
<evidence type="ECO:0000256" key="1">
    <source>
        <dbReference type="SAM" id="MobiDB-lite"/>
    </source>
</evidence>
<dbReference type="Proteomes" id="UP001141806">
    <property type="component" value="Unassembled WGS sequence"/>
</dbReference>
<keyword evidence="2" id="KW-1133">Transmembrane helix</keyword>
<feature type="transmembrane region" description="Helical" evidence="2">
    <location>
        <begin position="151"/>
        <end position="171"/>
    </location>
</feature>
<dbReference type="OrthoDB" id="2013508at2759"/>
<evidence type="ECO:0000256" key="2">
    <source>
        <dbReference type="SAM" id="Phobius"/>
    </source>
</evidence>
<name>A0A9Q0KN33_9MAGN</name>
<protein>
    <submittedName>
        <fullName evidence="3">Uncharacterized protein</fullName>
    </submittedName>
</protein>
<evidence type="ECO:0000313" key="4">
    <source>
        <dbReference type="Proteomes" id="UP001141806"/>
    </source>
</evidence>
<accession>A0A9Q0KN33</accession>
<sequence length="217" mass="24268">MKQTNPQEEAINRLGASMHGSSKLYHFQRMESYAYPIGSSEQIPDSGVPEHFVFLSFHGFLHRRRSAHITCARKISSRTGRLDGKNKRSGGATTTKEEEEAIQEREMIERGPEDSSTVNVDDGYFLPELPGDKTDFWEGPQWDGLGFFVQYMWAFGIGFALIACGIAVATYNEGATDFKQTPVYKESIQSRELLEEPEASNSDVFEANPTEAAPSLE</sequence>
<gene>
    <name evidence="3" type="ORF">NE237_006816</name>
</gene>
<reference evidence="3" key="1">
    <citation type="journal article" date="2023" name="Plant J.">
        <title>The genome of the king protea, Protea cynaroides.</title>
        <authorList>
            <person name="Chang J."/>
            <person name="Duong T.A."/>
            <person name="Schoeman C."/>
            <person name="Ma X."/>
            <person name="Roodt D."/>
            <person name="Barker N."/>
            <person name="Li Z."/>
            <person name="Van de Peer Y."/>
            <person name="Mizrachi E."/>
        </authorList>
    </citation>
    <scope>NUCLEOTIDE SEQUENCE</scope>
    <source>
        <tissue evidence="3">Young leaves</tissue>
    </source>
</reference>
<dbReference type="EMBL" id="JAMYWD010000004">
    <property type="protein sequence ID" value="KAJ4973642.1"/>
    <property type="molecule type" value="Genomic_DNA"/>
</dbReference>
<dbReference type="AlphaFoldDB" id="A0A9Q0KN33"/>
<dbReference type="PANTHER" id="PTHR36004">
    <property type="entry name" value="AT-RICH INTERACTIVE DOMAIN PROTEIN"/>
    <property type="match status" value="1"/>
</dbReference>
<dbReference type="PANTHER" id="PTHR36004:SF1">
    <property type="entry name" value="AT-RICH INTERACTIVE DOMAIN PROTEIN"/>
    <property type="match status" value="1"/>
</dbReference>
<proteinExistence type="predicted"/>
<feature type="region of interest" description="Disordered" evidence="1">
    <location>
        <begin position="190"/>
        <end position="217"/>
    </location>
</feature>
<keyword evidence="2" id="KW-0812">Transmembrane</keyword>